<dbReference type="RefSeq" id="WP_285343434.1">
    <property type="nucleotide sequence ID" value="NZ_JASITI010000022.1"/>
</dbReference>
<keyword evidence="2" id="KW-1185">Reference proteome</keyword>
<sequence>MVTVEDVRRLALALPRTEEHLVRDRVKFRIGRIVYLALSRDETELGFAFPKEERAALVASEPQKFSLPGTGDLRHNWVHARMSALGPGELAELVTDAWRMCVPAGVARAHLEDAAGPDAAALPPAPGLDGLRAAAGVFGAFPGVDRSWHALVADTAPGVDLSDPAHRTALHRWLNAWGCRLRYPREGEPAPLDTGLAAWWARHTLPAAPIAALTDREIGVLAAAYADLAALPLGRRGLGPTAAAKALFALRPRTVMPWDAAIATRLHGARDERAFGRHLRTGRAWARAALAESGLDEDALTAGLGRPGLPLAKVLDEYLYVTLSHAPRPRATAAAPAPAPR</sequence>
<protein>
    <submittedName>
        <fullName evidence="1">MmcQ/YjbR family DNA-binding protein</fullName>
    </submittedName>
</protein>
<dbReference type="InterPro" id="IPR058532">
    <property type="entry name" value="YjbR/MT2646/Rv2570-like"/>
</dbReference>
<comment type="caution">
    <text evidence="1">The sequence shown here is derived from an EMBL/GenBank/DDBJ whole genome shotgun (WGS) entry which is preliminary data.</text>
</comment>
<dbReference type="GO" id="GO:0003677">
    <property type="term" value="F:DNA binding"/>
    <property type="evidence" value="ECO:0007669"/>
    <property type="project" value="UniProtKB-KW"/>
</dbReference>
<keyword evidence="1" id="KW-0238">DNA-binding</keyword>
<dbReference type="EMBL" id="JASITI010000022">
    <property type="protein sequence ID" value="MDK9497708.1"/>
    <property type="molecule type" value="Genomic_DNA"/>
</dbReference>
<dbReference type="Proteomes" id="UP001223390">
    <property type="component" value="Unassembled WGS sequence"/>
</dbReference>
<dbReference type="Pfam" id="PF04237">
    <property type="entry name" value="YjbR"/>
    <property type="match status" value="1"/>
</dbReference>
<name>A0ABT7GVQ7_9ACTN</name>
<evidence type="ECO:0000313" key="2">
    <source>
        <dbReference type="Proteomes" id="UP001223390"/>
    </source>
</evidence>
<organism evidence="1 2">
    <name type="scientific">Streptomyces katrae</name>
    <dbReference type="NCBI Taxonomy" id="68223"/>
    <lineage>
        <taxon>Bacteria</taxon>
        <taxon>Bacillati</taxon>
        <taxon>Actinomycetota</taxon>
        <taxon>Actinomycetes</taxon>
        <taxon>Kitasatosporales</taxon>
        <taxon>Streptomycetaceae</taxon>
        <taxon>Streptomyces</taxon>
    </lineage>
</organism>
<evidence type="ECO:0000313" key="1">
    <source>
        <dbReference type="EMBL" id="MDK9497708.1"/>
    </source>
</evidence>
<accession>A0ABT7GVQ7</accession>
<gene>
    <name evidence="1" type="ORF">QEZ40_002651</name>
</gene>
<reference evidence="1 2" key="1">
    <citation type="submission" date="2023-05" db="EMBL/GenBank/DDBJ databases">
        <title>Sequencing and Assembly of Streptomyces sp. NP73.</title>
        <authorList>
            <person name="Konwar A.N."/>
            <person name="Saikia K."/>
            <person name="Thakur D."/>
        </authorList>
    </citation>
    <scope>NUCLEOTIDE SEQUENCE [LARGE SCALE GENOMIC DNA]</scope>
    <source>
        <strain evidence="1 2">NP73</strain>
    </source>
</reference>
<proteinExistence type="predicted"/>